<proteinExistence type="inferred from homology"/>
<dbReference type="GO" id="GO:0008986">
    <property type="term" value="F:pyruvate, water dikinase activity"/>
    <property type="evidence" value="ECO:0007669"/>
    <property type="project" value="UniProtKB-EC"/>
</dbReference>
<feature type="domain" description="PEP-utilising enzyme C-terminal" evidence="19">
    <location>
        <begin position="484"/>
        <end position="785"/>
    </location>
</feature>
<evidence type="ECO:0000256" key="2">
    <source>
        <dbReference type="ARBA" id="ARBA00002988"/>
    </source>
</evidence>
<dbReference type="InterPro" id="IPR015813">
    <property type="entry name" value="Pyrv/PenolPyrv_kinase-like_dom"/>
</dbReference>
<dbReference type="PROSITE" id="PS00370">
    <property type="entry name" value="PEP_ENZYMES_PHOS_SITE"/>
    <property type="match status" value="1"/>
</dbReference>
<dbReference type="Proteomes" id="UP000326570">
    <property type="component" value="Unassembled WGS sequence"/>
</dbReference>
<dbReference type="InterPro" id="IPR040442">
    <property type="entry name" value="Pyrv_kinase-like_dom_sf"/>
</dbReference>
<dbReference type="SUPFAM" id="SSF56059">
    <property type="entry name" value="Glutathione synthetase ATP-binding domain-like"/>
    <property type="match status" value="1"/>
</dbReference>
<dbReference type="PANTHER" id="PTHR43030">
    <property type="entry name" value="PHOSPHOENOLPYRUVATE SYNTHASE"/>
    <property type="match status" value="1"/>
</dbReference>
<dbReference type="InterPro" id="IPR008279">
    <property type="entry name" value="PEP-util_enz_mobile_dom"/>
</dbReference>
<evidence type="ECO:0000256" key="3">
    <source>
        <dbReference type="ARBA" id="ARBA00004742"/>
    </source>
</evidence>
<evidence type="ECO:0000256" key="12">
    <source>
        <dbReference type="ARBA" id="ARBA00022842"/>
    </source>
</evidence>
<comment type="function">
    <text evidence="2 15">Catalyzes the phosphorylation of pyruvate to phosphoenolpyruvate.</text>
</comment>
<sequence>MQYIRYFSQISRHDLEKVGGKNASLGEMFNQLAAAGIKVPDGFATTAEAYQTFLDRNNLREPLENIFANLDLEQFSNLGEVGQQARNLLLNSPFSAELGEEIQKGYDLLMEKYGNEISLAVRSSATAEDLPNVSFAGQQETFLNVRGHDNLLRACQACFASLFTDRAIKYRVDNGFEHMKVALSIGVQIMVRADLASSGVIFTLDPETGFDKVVVISGTWGLGENVVQGSVIADEFIVFKPTLETAKQPVISRRLGSKAKTMIYTENNANALKNPREAVLNLDTPLEKRKQFILRDNEVLQLARWAVIIENHYGRPMDIEWAKDGNTGEFFIVQARPETVQSQRKNRAEFVHYTLKEKGKVLCSGVGLSNRIVSGTARILNSPSYSEKLQPGEVLVTHRTDPDWDPILKKAAAIITDQGGRTSHAAIVAREVGAVAVVGTGNATSTIQDGQIVTVSTAEGEAGFVYEGALKWIETKTDLGQIPKTKTRVMLILGDPAQAFKYSFLPSDGVGLLRMEFIITSAVQIHPMALKNFDKLQDLEVKKKIEELTYNYPDKEDYLVQKLAEATAMIAAAFYPKDVIVRMSDFKTNEYANLIGGKQFEPDEENPMIGFRGASRYYHPQYQGGFELECRAMKMVREAMGLTNVKLMIPFCRTVKEGIKVTELMAGFGLKRGENDLEIYVMVEIPSNALLAEEFAQHFDGFSIGSNDLTQLTLGADRDSCLLSDIFSPFDPAVQQMIVMTLQKAKKTGTKTGLCGQAPSDYPDYAAFLVENGIGSVSFNPDALFTGIKNIYEAEKKLEQQRSNNSLDKSEESHDFPG</sequence>
<dbReference type="FunFam" id="3.30.470.20:FF:000017">
    <property type="entry name" value="Phosphoenolpyruvate synthase"/>
    <property type="match status" value="1"/>
</dbReference>
<feature type="region of interest" description="Disordered" evidence="16">
    <location>
        <begin position="799"/>
        <end position="818"/>
    </location>
</feature>
<dbReference type="PANTHER" id="PTHR43030:SF1">
    <property type="entry name" value="PHOSPHOENOLPYRUVATE SYNTHASE"/>
    <property type="match status" value="1"/>
</dbReference>
<dbReference type="Pfam" id="PF00391">
    <property type="entry name" value="PEP-utilizers"/>
    <property type="match status" value="1"/>
</dbReference>
<evidence type="ECO:0000313" key="21">
    <source>
        <dbReference type="Proteomes" id="UP000326570"/>
    </source>
</evidence>
<dbReference type="PIRSF" id="PIRSF000854">
    <property type="entry name" value="PEP_synthase"/>
    <property type="match status" value="1"/>
</dbReference>
<evidence type="ECO:0000313" key="20">
    <source>
        <dbReference type="EMBL" id="KAA9332829.1"/>
    </source>
</evidence>
<dbReference type="EMBL" id="VTWT01000006">
    <property type="protein sequence ID" value="KAA9332829.1"/>
    <property type="molecule type" value="Genomic_DNA"/>
</dbReference>
<evidence type="ECO:0000256" key="15">
    <source>
        <dbReference type="PIRNR" id="PIRNR000854"/>
    </source>
</evidence>
<dbReference type="InterPro" id="IPR002192">
    <property type="entry name" value="PPDK_AMP/ATP-bd"/>
</dbReference>
<feature type="domain" description="PEP-utilising enzyme mobile" evidence="17">
    <location>
        <begin position="390"/>
        <end position="460"/>
    </location>
</feature>
<dbReference type="InterPro" id="IPR006319">
    <property type="entry name" value="PEP_synth"/>
</dbReference>
<feature type="domain" description="Pyruvate phosphate dikinase AMP/ATP-binding" evidence="18">
    <location>
        <begin position="16"/>
        <end position="352"/>
    </location>
</feature>
<evidence type="ECO:0000256" key="5">
    <source>
        <dbReference type="ARBA" id="ARBA00011996"/>
    </source>
</evidence>
<reference evidence="20 21" key="1">
    <citation type="submission" date="2019-09" db="EMBL/GenBank/DDBJ databases">
        <title>Genome sequence of Adhaeribacter sp. M2.</title>
        <authorList>
            <person name="Srinivasan S."/>
        </authorList>
    </citation>
    <scope>NUCLEOTIDE SEQUENCE [LARGE SCALE GENOMIC DNA]</scope>
    <source>
        <strain evidence="20 21">M2</strain>
    </source>
</reference>
<dbReference type="AlphaFoldDB" id="A0A5N1IWJ8"/>
<evidence type="ECO:0000259" key="17">
    <source>
        <dbReference type="Pfam" id="PF00391"/>
    </source>
</evidence>
<organism evidence="20 21">
    <name type="scientific">Adhaeribacter soli</name>
    <dbReference type="NCBI Taxonomy" id="2607655"/>
    <lineage>
        <taxon>Bacteria</taxon>
        <taxon>Pseudomonadati</taxon>
        <taxon>Bacteroidota</taxon>
        <taxon>Cytophagia</taxon>
        <taxon>Cytophagales</taxon>
        <taxon>Hymenobacteraceae</taxon>
        <taxon>Adhaeribacter</taxon>
    </lineage>
</organism>
<evidence type="ECO:0000256" key="10">
    <source>
        <dbReference type="ARBA" id="ARBA00022777"/>
    </source>
</evidence>
<feature type="compositionally biased region" description="Basic and acidic residues" evidence="16">
    <location>
        <begin position="808"/>
        <end position="818"/>
    </location>
</feature>
<keyword evidence="7 15" id="KW-0808">Transferase</keyword>
<name>A0A5N1IWJ8_9BACT</name>
<keyword evidence="21" id="KW-1185">Reference proteome</keyword>
<dbReference type="GO" id="GO:0005524">
    <property type="term" value="F:ATP binding"/>
    <property type="evidence" value="ECO:0007669"/>
    <property type="project" value="UniProtKB-KW"/>
</dbReference>
<dbReference type="PROSITE" id="PS00742">
    <property type="entry name" value="PEP_ENZYMES_2"/>
    <property type="match status" value="1"/>
</dbReference>
<keyword evidence="11 15" id="KW-0067">ATP-binding</keyword>
<evidence type="ECO:0000256" key="16">
    <source>
        <dbReference type="SAM" id="MobiDB-lite"/>
    </source>
</evidence>
<dbReference type="PRINTS" id="PR01736">
    <property type="entry name" value="PHPHTRNFRASE"/>
</dbReference>
<dbReference type="NCBIfam" id="TIGR01418">
    <property type="entry name" value="PEP_synth"/>
    <property type="match status" value="1"/>
</dbReference>
<dbReference type="InterPro" id="IPR000121">
    <property type="entry name" value="PEP_util_C"/>
</dbReference>
<accession>A0A5N1IWJ8</accession>
<comment type="pathway">
    <text evidence="3 15">Carbohydrate biosynthesis; gluconeogenesis.</text>
</comment>
<dbReference type="EC" id="2.7.9.2" evidence="5 15"/>
<dbReference type="GO" id="GO:0046872">
    <property type="term" value="F:metal ion binding"/>
    <property type="evidence" value="ECO:0007669"/>
    <property type="project" value="UniProtKB-KW"/>
</dbReference>
<evidence type="ECO:0000256" key="14">
    <source>
        <dbReference type="ARBA" id="ARBA00047700"/>
    </source>
</evidence>
<dbReference type="UniPathway" id="UPA00138"/>
<keyword evidence="10 15" id="KW-0418">Kinase</keyword>
<comment type="cofactor">
    <cofactor evidence="1 15">
        <name>Mg(2+)</name>
        <dbReference type="ChEBI" id="CHEBI:18420"/>
    </cofactor>
</comment>
<dbReference type="SUPFAM" id="SSF51621">
    <property type="entry name" value="Phosphoenolpyruvate/pyruvate domain"/>
    <property type="match status" value="1"/>
</dbReference>
<protein>
    <recommendedName>
        <fullName evidence="6 15">Phosphoenolpyruvate synthase</fullName>
        <shortName evidence="15">PEP synthase</shortName>
        <ecNumber evidence="5 15">2.7.9.2</ecNumber>
    </recommendedName>
    <alternativeName>
        <fullName evidence="13 15">Pyruvate, water dikinase</fullName>
    </alternativeName>
</protein>
<dbReference type="GO" id="GO:0006094">
    <property type="term" value="P:gluconeogenesis"/>
    <property type="evidence" value="ECO:0007669"/>
    <property type="project" value="UniProtKB-UniPathway"/>
</dbReference>
<keyword evidence="12 15" id="KW-0460">Magnesium</keyword>
<keyword evidence="8 15" id="KW-0479">Metal-binding</keyword>
<evidence type="ECO:0000256" key="6">
    <source>
        <dbReference type="ARBA" id="ARBA00021623"/>
    </source>
</evidence>
<dbReference type="InterPro" id="IPR018274">
    <property type="entry name" value="PEP_util_AS"/>
</dbReference>
<evidence type="ECO:0000256" key="4">
    <source>
        <dbReference type="ARBA" id="ARBA00007837"/>
    </source>
</evidence>
<evidence type="ECO:0000256" key="7">
    <source>
        <dbReference type="ARBA" id="ARBA00022679"/>
    </source>
</evidence>
<dbReference type="NCBIfam" id="NF005057">
    <property type="entry name" value="PRK06464.1"/>
    <property type="match status" value="1"/>
</dbReference>
<dbReference type="FunFam" id="3.30.1490.20:FF:000010">
    <property type="entry name" value="Phosphoenolpyruvate synthase"/>
    <property type="match status" value="1"/>
</dbReference>
<dbReference type="InterPro" id="IPR023151">
    <property type="entry name" value="PEP_util_CS"/>
</dbReference>
<evidence type="ECO:0000259" key="19">
    <source>
        <dbReference type="Pfam" id="PF02896"/>
    </source>
</evidence>
<dbReference type="Gene3D" id="3.20.20.60">
    <property type="entry name" value="Phosphoenolpyruvate-binding domains"/>
    <property type="match status" value="1"/>
</dbReference>
<dbReference type="Pfam" id="PF02896">
    <property type="entry name" value="PEP-utilizers_C"/>
    <property type="match status" value="1"/>
</dbReference>
<evidence type="ECO:0000256" key="9">
    <source>
        <dbReference type="ARBA" id="ARBA00022741"/>
    </source>
</evidence>
<dbReference type="InterPro" id="IPR013815">
    <property type="entry name" value="ATP_grasp_subdomain_1"/>
</dbReference>
<comment type="similarity">
    <text evidence="4 15">Belongs to the PEP-utilizing enzyme family.</text>
</comment>
<keyword evidence="9 15" id="KW-0547">Nucleotide-binding</keyword>
<dbReference type="InterPro" id="IPR036637">
    <property type="entry name" value="Phosphohistidine_dom_sf"/>
</dbReference>
<dbReference type="Gene3D" id="3.30.1490.20">
    <property type="entry name" value="ATP-grasp fold, A domain"/>
    <property type="match status" value="1"/>
</dbReference>
<gene>
    <name evidence="20" type="primary">ppsA</name>
    <name evidence="20" type="ORF">F0P94_12605</name>
</gene>
<keyword evidence="20" id="KW-0670">Pyruvate</keyword>
<comment type="catalytic activity">
    <reaction evidence="14 15">
        <text>pyruvate + ATP + H2O = phosphoenolpyruvate + AMP + phosphate + 2 H(+)</text>
        <dbReference type="Rhea" id="RHEA:11364"/>
        <dbReference type="ChEBI" id="CHEBI:15361"/>
        <dbReference type="ChEBI" id="CHEBI:15377"/>
        <dbReference type="ChEBI" id="CHEBI:15378"/>
        <dbReference type="ChEBI" id="CHEBI:30616"/>
        <dbReference type="ChEBI" id="CHEBI:43474"/>
        <dbReference type="ChEBI" id="CHEBI:58702"/>
        <dbReference type="ChEBI" id="CHEBI:456215"/>
        <dbReference type="EC" id="2.7.9.2"/>
    </reaction>
</comment>
<dbReference type="Gene3D" id="3.50.30.10">
    <property type="entry name" value="Phosphohistidine domain"/>
    <property type="match status" value="1"/>
</dbReference>
<dbReference type="RefSeq" id="WP_150904242.1">
    <property type="nucleotide sequence ID" value="NZ_VTWT01000006.1"/>
</dbReference>
<evidence type="ECO:0000256" key="11">
    <source>
        <dbReference type="ARBA" id="ARBA00022840"/>
    </source>
</evidence>
<dbReference type="Pfam" id="PF01326">
    <property type="entry name" value="PPDK_N"/>
    <property type="match status" value="1"/>
</dbReference>
<evidence type="ECO:0000256" key="13">
    <source>
        <dbReference type="ARBA" id="ARBA00033470"/>
    </source>
</evidence>
<evidence type="ECO:0000256" key="1">
    <source>
        <dbReference type="ARBA" id="ARBA00001946"/>
    </source>
</evidence>
<comment type="caution">
    <text evidence="20">The sequence shown here is derived from an EMBL/GenBank/DDBJ whole genome shotgun (WGS) entry which is preliminary data.</text>
</comment>
<evidence type="ECO:0000259" key="18">
    <source>
        <dbReference type="Pfam" id="PF01326"/>
    </source>
</evidence>
<dbReference type="Gene3D" id="3.30.470.20">
    <property type="entry name" value="ATP-grasp fold, B domain"/>
    <property type="match status" value="1"/>
</dbReference>
<evidence type="ECO:0000256" key="8">
    <source>
        <dbReference type="ARBA" id="ARBA00022723"/>
    </source>
</evidence>
<dbReference type="SUPFAM" id="SSF52009">
    <property type="entry name" value="Phosphohistidine domain"/>
    <property type="match status" value="1"/>
</dbReference>